<comment type="caution">
    <text evidence="10">The sequence shown here is derived from an EMBL/GenBank/DDBJ whole genome shotgun (WGS) entry which is preliminary data.</text>
</comment>
<proteinExistence type="inferred from homology"/>
<evidence type="ECO:0000256" key="3">
    <source>
        <dbReference type="ARBA" id="ARBA00022801"/>
    </source>
</evidence>
<keyword evidence="6" id="KW-0443">Lipid metabolism</keyword>
<keyword evidence="7" id="KW-0275">Fatty acid biosynthesis</keyword>
<dbReference type="Pfam" id="PF01643">
    <property type="entry name" value="Acyl-ACP_TE"/>
    <property type="match status" value="1"/>
</dbReference>
<organism evidence="10 11">
    <name type="scientific">Natronogracilivirga saccharolytica</name>
    <dbReference type="NCBI Taxonomy" id="2812953"/>
    <lineage>
        <taxon>Bacteria</taxon>
        <taxon>Pseudomonadati</taxon>
        <taxon>Balneolota</taxon>
        <taxon>Balneolia</taxon>
        <taxon>Balneolales</taxon>
        <taxon>Cyclonatronaceae</taxon>
        <taxon>Natronogracilivirga</taxon>
    </lineage>
</organism>
<dbReference type="InterPro" id="IPR045023">
    <property type="entry name" value="FATA/B"/>
</dbReference>
<dbReference type="GO" id="GO:0016297">
    <property type="term" value="F:fatty acyl-[ACP] hydrolase activity"/>
    <property type="evidence" value="ECO:0007669"/>
    <property type="project" value="InterPro"/>
</dbReference>
<reference evidence="10" key="1">
    <citation type="submission" date="2021-02" db="EMBL/GenBank/DDBJ databases">
        <title>Natronogracilivirga saccharolytica gen. nov. sp. nov. a new anaerobic, haloalkiliphilic carbohydrate-fermenting bacterium from soda lake and proposing of Cyclonatronumiaceae fam. nov. in the phylum Balneolaeota.</title>
        <authorList>
            <person name="Zhilina T.N."/>
            <person name="Sorokin D.Y."/>
            <person name="Zavarzina D.G."/>
            <person name="Toshchakov S.V."/>
            <person name="Kublanov I.V."/>
        </authorList>
    </citation>
    <scope>NUCLEOTIDE SEQUENCE</scope>
    <source>
        <strain evidence="10">Z-1702</strain>
    </source>
</reference>
<name>A0A8J7RV52_9BACT</name>
<dbReference type="InterPro" id="IPR049427">
    <property type="entry name" value="Acyl-ACP_TE_C"/>
</dbReference>
<evidence type="ECO:0000256" key="5">
    <source>
        <dbReference type="ARBA" id="ARBA00022946"/>
    </source>
</evidence>
<protein>
    <recommendedName>
        <fullName evidence="12">Acyl-ACP thioesterase</fullName>
    </recommendedName>
</protein>
<dbReference type="InterPro" id="IPR029069">
    <property type="entry name" value="HotDog_dom_sf"/>
</dbReference>
<evidence type="ECO:0000256" key="2">
    <source>
        <dbReference type="ARBA" id="ARBA00022516"/>
    </source>
</evidence>
<dbReference type="InterPro" id="IPR002864">
    <property type="entry name" value="Acyl-ACP_thioesterase_NHD"/>
</dbReference>
<dbReference type="Gene3D" id="3.10.129.10">
    <property type="entry name" value="Hotdog Thioesterase"/>
    <property type="match status" value="1"/>
</dbReference>
<evidence type="ECO:0000313" key="10">
    <source>
        <dbReference type="EMBL" id="MBP3193527.1"/>
    </source>
</evidence>
<evidence type="ECO:0000256" key="4">
    <source>
        <dbReference type="ARBA" id="ARBA00022832"/>
    </source>
</evidence>
<evidence type="ECO:0008006" key="12">
    <source>
        <dbReference type="Google" id="ProtNLM"/>
    </source>
</evidence>
<dbReference type="PANTHER" id="PTHR31727:SF6">
    <property type="entry name" value="OLEOYL-ACYL CARRIER PROTEIN THIOESTERASE 1, CHLOROPLASTIC"/>
    <property type="match status" value="1"/>
</dbReference>
<evidence type="ECO:0000313" key="11">
    <source>
        <dbReference type="Proteomes" id="UP000673975"/>
    </source>
</evidence>
<dbReference type="CDD" id="cd00586">
    <property type="entry name" value="4HBT"/>
    <property type="match status" value="1"/>
</dbReference>
<dbReference type="SUPFAM" id="SSF54637">
    <property type="entry name" value="Thioesterase/thiol ester dehydrase-isomerase"/>
    <property type="match status" value="2"/>
</dbReference>
<dbReference type="Proteomes" id="UP000673975">
    <property type="component" value="Unassembled WGS sequence"/>
</dbReference>
<keyword evidence="3" id="KW-0378">Hydrolase</keyword>
<evidence type="ECO:0000256" key="1">
    <source>
        <dbReference type="ARBA" id="ARBA00006500"/>
    </source>
</evidence>
<sequence length="255" mass="30147">MNTYFDRSFQLRYFEMNDFGEASPTTILTLLEEAAADHCHSIGHSLYELKRKNIGWILLSGYMQMERYPVYKENITIRTWLSTYTSIRGYRENIIYDGNRNIIGRARGLWLFFDIEKRRPANIFEDIMQKWSFRDEMCIDHNITRKIKPVLSSDMSRRFTINKYDVDAYGHVNNIRYLAWLMESMPEDVKNSCYLHSIDGRFVSEAQYGDSLVSFTRRHPSDEHAYSHSIKTESNDNVCASAETLWKPRTQPVEE</sequence>
<evidence type="ECO:0000256" key="6">
    <source>
        <dbReference type="ARBA" id="ARBA00023098"/>
    </source>
</evidence>
<keyword evidence="4" id="KW-0276">Fatty acid metabolism</keyword>
<accession>A0A8J7RV52</accession>
<gene>
    <name evidence="10" type="ORF">NATSA_12700</name>
</gene>
<comment type="similarity">
    <text evidence="1">Belongs to the acyl-ACP thioesterase family.</text>
</comment>
<feature type="domain" description="Acyl-ACP thioesterase N-terminal hotdog" evidence="8">
    <location>
        <begin position="4"/>
        <end position="129"/>
    </location>
</feature>
<evidence type="ECO:0000259" key="8">
    <source>
        <dbReference type="Pfam" id="PF01643"/>
    </source>
</evidence>
<keyword evidence="11" id="KW-1185">Reference proteome</keyword>
<keyword evidence="5" id="KW-0809">Transit peptide</keyword>
<evidence type="ECO:0000256" key="7">
    <source>
        <dbReference type="ARBA" id="ARBA00023160"/>
    </source>
</evidence>
<dbReference type="GO" id="GO:0000036">
    <property type="term" value="F:acyl carrier activity"/>
    <property type="evidence" value="ECO:0007669"/>
    <property type="project" value="TreeGrafter"/>
</dbReference>
<feature type="domain" description="Acyl-ACP thioesterase-like C-terminal" evidence="9">
    <location>
        <begin position="155"/>
        <end position="247"/>
    </location>
</feature>
<dbReference type="Pfam" id="PF20791">
    <property type="entry name" value="Acyl-ACP_TE_C"/>
    <property type="match status" value="1"/>
</dbReference>
<evidence type="ECO:0000259" key="9">
    <source>
        <dbReference type="Pfam" id="PF20791"/>
    </source>
</evidence>
<dbReference type="PANTHER" id="PTHR31727">
    <property type="entry name" value="OLEOYL-ACYL CARRIER PROTEIN THIOESTERASE 1, CHLOROPLASTIC"/>
    <property type="match status" value="1"/>
</dbReference>
<dbReference type="RefSeq" id="WP_210512984.1">
    <property type="nucleotide sequence ID" value="NZ_JAFIDN010000011.1"/>
</dbReference>
<keyword evidence="2" id="KW-0444">Lipid biosynthesis</keyword>
<dbReference type="AlphaFoldDB" id="A0A8J7RV52"/>
<dbReference type="EMBL" id="JAFIDN010000011">
    <property type="protein sequence ID" value="MBP3193527.1"/>
    <property type="molecule type" value="Genomic_DNA"/>
</dbReference>